<dbReference type="RefSeq" id="WP_251780124.1">
    <property type="nucleotide sequence ID" value="NZ_JAMKFE010000013.1"/>
</dbReference>
<dbReference type="Proteomes" id="UP001165541">
    <property type="component" value="Unassembled WGS sequence"/>
</dbReference>
<keyword evidence="4" id="KW-1134">Transmembrane beta strand</keyword>
<keyword evidence="5" id="KW-0812">Transmembrane</keyword>
<evidence type="ECO:0000256" key="11">
    <source>
        <dbReference type="SAM" id="SignalP"/>
    </source>
</evidence>
<dbReference type="InterPro" id="IPR002299">
    <property type="entry name" value="Porin_Neis"/>
</dbReference>
<keyword evidence="8" id="KW-0626">Porin</keyword>
<evidence type="ECO:0000256" key="4">
    <source>
        <dbReference type="ARBA" id="ARBA00022452"/>
    </source>
</evidence>
<dbReference type="PANTHER" id="PTHR34501">
    <property type="entry name" value="PROTEIN YDDL-RELATED"/>
    <property type="match status" value="1"/>
</dbReference>
<dbReference type="InterPro" id="IPR033900">
    <property type="entry name" value="Gram_neg_porin_domain"/>
</dbReference>
<proteinExistence type="predicted"/>
<evidence type="ECO:0000256" key="3">
    <source>
        <dbReference type="ARBA" id="ARBA00022448"/>
    </source>
</evidence>
<keyword evidence="7" id="KW-0406">Ion transport</keyword>
<keyword evidence="9" id="KW-0472">Membrane</keyword>
<organism evidence="13 14">
    <name type="scientific">Caldimonas mangrovi</name>
    <dbReference type="NCBI Taxonomy" id="2944811"/>
    <lineage>
        <taxon>Bacteria</taxon>
        <taxon>Pseudomonadati</taxon>
        <taxon>Pseudomonadota</taxon>
        <taxon>Betaproteobacteria</taxon>
        <taxon>Burkholderiales</taxon>
        <taxon>Sphaerotilaceae</taxon>
        <taxon>Caldimonas</taxon>
    </lineage>
</organism>
<reference evidence="13" key="1">
    <citation type="submission" date="2022-05" db="EMBL/GenBank/DDBJ databases">
        <title>Schlegelella sp. nov., isolated from mangrove soil.</title>
        <authorList>
            <person name="Liu Y."/>
            <person name="Ge X."/>
            <person name="Liu W."/>
        </authorList>
    </citation>
    <scope>NUCLEOTIDE SEQUENCE</scope>
    <source>
        <strain evidence="13">S2-27</strain>
    </source>
</reference>
<dbReference type="EMBL" id="JAMKFE010000013">
    <property type="protein sequence ID" value="MCM5681640.1"/>
    <property type="molecule type" value="Genomic_DNA"/>
</dbReference>
<evidence type="ECO:0000256" key="6">
    <source>
        <dbReference type="ARBA" id="ARBA00022729"/>
    </source>
</evidence>
<dbReference type="SUPFAM" id="SSF56935">
    <property type="entry name" value="Porins"/>
    <property type="match status" value="1"/>
</dbReference>
<evidence type="ECO:0000256" key="9">
    <source>
        <dbReference type="ARBA" id="ARBA00023136"/>
    </source>
</evidence>
<evidence type="ECO:0000313" key="14">
    <source>
        <dbReference type="Proteomes" id="UP001165541"/>
    </source>
</evidence>
<evidence type="ECO:0000256" key="1">
    <source>
        <dbReference type="ARBA" id="ARBA00004571"/>
    </source>
</evidence>
<gene>
    <name evidence="13" type="ORF">M8A51_19105</name>
</gene>
<dbReference type="PRINTS" id="PR00184">
    <property type="entry name" value="NEISSPPORIN"/>
</dbReference>
<evidence type="ECO:0000256" key="2">
    <source>
        <dbReference type="ARBA" id="ARBA00011233"/>
    </source>
</evidence>
<evidence type="ECO:0000313" key="13">
    <source>
        <dbReference type="EMBL" id="MCM5681640.1"/>
    </source>
</evidence>
<evidence type="ECO:0000256" key="10">
    <source>
        <dbReference type="ARBA" id="ARBA00023237"/>
    </source>
</evidence>
<comment type="subunit">
    <text evidence="2">Homotrimer.</text>
</comment>
<evidence type="ECO:0000256" key="7">
    <source>
        <dbReference type="ARBA" id="ARBA00023065"/>
    </source>
</evidence>
<feature type="chain" id="PRO_5046467172" evidence="11">
    <location>
        <begin position="21"/>
        <end position="315"/>
    </location>
</feature>
<dbReference type="Pfam" id="PF13609">
    <property type="entry name" value="Porin_4"/>
    <property type="match status" value="1"/>
</dbReference>
<accession>A0ABT0YSD1</accession>
<keyword evidence="3" id="KW-0813">Transport</keyword>
<feature type="signal peptide" evidence="11">
    <location>
        <begin position="1"/>
        <end position="20"/>
    </location>
</feature>
<dbReference type="CDD" id="cd00342">
    <property type="entry name" value="gram_neg_porins"/>
    <property type="match status" value="1"/>
</dbReference>
<dbReference type="InterPro" id="IPR050298">
    <property type="entry name" value="Gram-neg_bact_OMP"/>
</dbReference>
<keyword evidence="6 11" id="KW-0732">Signal</keyword>
<evidence type="ECO:0000256" key="8">
    <source>
        <dbReference type="ARBA" id="ARBA00023114"/>
    </source>
</evidence>
<protein>
    <submittedName>
        <fullName evidence="13">Porin</fullName>
    </submittedName>
</protein>
<keyword evidence="14" id="KW-1185">Reference proteome</keyword>
<name>A0ABT0YSD1_9BURK</name>
<dbReference type="Gene3D" id="2.40.160.10">
    <property type="entry name" value="Porin"/>
    <property type="match status" value="1"/>
</dbReference>
<dbReference type="InterPro" id="IPR023614">
    <property type="entry name" value="Porin_dom_sf"/>
</dbReference>
<comment type="caution">
    <text evidence="13">The sequence shown here is derived from an EMBL/GenBank/DDBJ whole genome shotgun (WGS) entry which is preliminary data.</text>
</comment>
<sequence>MKRLALAAALASLFAAPAFAQSSNVTIYGRMNTSIEHIKVGDGESQGQMVNNASRLGFKGSEDLGGGLKANFLLEHRLGSDNGTVTGDFWSGDSWVGLSGNFGEIRLGRQTSAAYYATADYVSLHNHDTGTSADALYSLGFQSWATNNKFSYITPSFGGAVGEVQYGLGEGGEHSLDLAVNYAVGPLQLGAGYTKVAEDTQFALRGLYTIGDFTFGGYYQRASMDETFADDGDANIFRLSGMYVLGASEFHLNVGLAGDVGDTDDSGAKQYTLAYNYNLSKRTKLYAFATKISADSANPYTDDFRSFALGLRHNF</sequence>
<comment type="subcellular location">
    <subcellularLocation>
        <location evidence="1">Cell outer membrane</location>
        <topology evidence="1">Multi-pass membrane protein</topology>
    </subcellularLocation>
</comment>
<evidence type="ECO:0000259" key="12">
    <source>
        <dbReference type="Pfam" id="PF13609"/>
    </source>
</evidence>
<evidence type="ECO:0000256" key="5">
    <source>
        <dbReference type="ARBA" id="ARBA00022692"/>
    </source>
</evidence>
<feature type="domain" description="Porin" evidence="12">
    <location>
        <begin position="7"/>
        <end position="294"/>
    </location>
</feature>
<dbReference type="PANTHER" id="PTHR34501:SF9">
    <property type="entry name" value="MAJOR OUTER MEMBRANE PROTEIN P.IA"/>
    <property type="match status" value="1"/>
</dbReference>
<keyword evidence="10" id="KW-0998">Cell outer membrane</keyword>